<name>A0A7I9V5A1_9ACTN</name>
<keyword evidence="2" id="KW-1185">Reference proteome</keyword>
<reference evidence="2" key="1">
    <citation type="submission" date="2019-06" db="EMBL/GenBank/DDBJ databases">
        <title>Gordonia isolated from sludge of a wastewater treatment plant.</title>
        <authorList>
            <person name="Tamura T."/>
            <person name="Aoyama K."/>
            <person name="Kang Y."/>
            <person name="Saito S."/>
            <person name="Akiyama N."/>
            <person name="Yazawa K."/>
            <person name="Gonoi T."/>
            <person name="Mikami Y."/>
        </authorList>
    </citation>
    <scope>NUCLEOTIDE SEQUENCE [LARGE SCALE GENOMIC DNA]</scope>
    <source>
        <strain evidence="2">NBRC 107696</strain>
    </source>
</reference>
<evidence type="ECO:0000313" key="2">
    <source>
        <dbReference type="Proteomes" id="UP000444960"/>
    </source>
</evidence>
<protein>
    <submittedName>
        <fullName evidence="1">Uncharacterized protein</fullName>
    </submittedName>
</protein>
<dbReference type="AlphaFoldDB" id="A0A7I9V5A1"/>
<gene>
    <name evidence="1" type="ORF">nbrc107696_10120</name>
</gene>
<sequence>METLFDLLRRHRAAEDAGEAAVDGGLELALESVEKSHPFPSFDVLWRVGVHTVGFNVTGRLPVTLPVCTTRIWRHICRPLVRLASVQVRSGFDH</sequence>
<accession>A0A7I9V5A1</accession>
<dbReference type="Proteomes" id="UP000444960">
    <property type="component" value="Unassembled WGS sequence"/>
</dbReference>
<evidence type="ECO:0000313" key="1">
    <source>
        <dbReference type="EMBL" id="GEE00566.1"/>
    </source>
</evidence>
<organism evidence="1 2">
    <name type="scientific">Gordonia spumicola</name>
    <dbReference type="NCBI Taxonomy" id="589161"/>
    <lineage>
        <taxon>Bacteria</taxon>
        <taxon>Bacillati</taxon>
        <taxon>Actinomycetota</taxon>
        <taxon>Actinomycetes</taxon>
        <taxon>Mycobacteriales</taxon>
        <taxon>Gordoniaceae</taxon>
        <taxon>Gordonia</taxon>
    </lineage>
</organism>
<comment type="caution">
    <text evidence="1">The sequence shown here is derived from an EMBL/GenBank/DDBJ whole genome shotgun (WGS) entry which is preliminary data.</text>
</comment>
<dbReference type="EMBL" id="BJOV01000002">
    <property type="protein sequence ID" value="GEE00566.1"/>
    <property type="molecule type" value="Genomic_DNA"/>
</dbReference>
<proteinExistence type="predicted"/>